<accession>A0A0D0TWI8</accession>
<sequence>MSKKLDVAIVGSGSAGLAAALWLSTYNVRVKIFERMDGPLKLGHADGVQCRTVEIFESFKLASALLAESKHIVEVVFWSQEKSGLKRQGQTPDPPPGLSHQPHVVLKQGRVNEMLVDEMKKRNGQAVDYSSNVVGVSIDKDADNDPEAYPVTCVVDKEGVKETYQTKYLLGCDGAHSTTRHALNLQMNGDSTEAIWGVMDVTVKTDFPDINKKCTVRTPRGSILLIPREQEDLVRFYVEMPHGTNRFETRLEDIHAKARDILQGFKIDFVSCLSWSAYAIGQRLASSLHQDYRIFLTGDACHTHSPKAGQGMNVSLQDGFNIGWKLGAVLCGQSPPSLLKTYVQERQKTAKELIEFDKQFSRMMASDVDEAASAEEFEAGFRKSGKFTTGLSAEYEKSELTEEPSKSLSGNDKIKIVPGMRFPSAQVVRFADSVPQQLLKVMLADGKWRIVIFGGSRENLDKVNEIGEFLATDDGPLATYKGKHDSIGDALIDPILVLSGDRTKYEFKDIHRAFWPDKGENKLIDYHKIQFDDESYHQDHGHAYDTYGIDPRAGAICIVRPDQYVSALYTLNEYKNIAKFFDQVLIKPDWLK</sequence>
<name>A0A0D0TWI8_9TREE</name>
<dbReference type="InterPro" id="IPR036249">
    <property type="entry name" value="Thioredoxin-like_sf"/>
</dbReference>
<dbReference type="SUPFAM" id="SSF54373">
    <property type="entry name" value="FAD-linked reductases, C-terminal domain"/>
    <property type="match status" value="1"/>
</dbReference>
<dbReference type="PRINTS" id="PR00420">
    <property type="entry name" value="RNGMNOXGNASE"/>
</dbReference>
<dbReference type="SUPFAM" id="SSF52833">
    <property type="entry name" value="Thioredoxin-like"/>
    <property type="match status" value="1"/>
</dbReference>
<dbReference type="Proteomes" id="UP000053392">
    <property type="component" value="Unassembled WGS sequence"/>
</dbReference>
<evidence type="ECO:0000259" key="6">
    <source>
        <dbReference type="Pfam" id="PF07976"/>
    </source>
</evidence>
<evidence type="ECO:0000313" key="7">
    <source>
        <dbReference type="EMBL" id="KIR40213.1"/>
    </source>
</evidence>
<comment type="similarity">
    <text evidence="1">Belongs to the PheA/TfdB FAD monooxygenase family.</text>
</comment>
<dbReference type="SUPFAM" id="SSF51905">
    <property type="entry name" value="FAD/NAD(P)-binding domain"/>
    <property type="match status" value="1"/>
</dbReference>
<feature type="domain" description="FAD-binding" evidence="5">
    <location>
        <begin position="5"/>
        <end position="356"/>
    </location>
</feature>
<dbReference type="Pfam" id="PF07976">
    <property type="entry name" value="Phe_hydrox_dim"/>
    <property type="match status" value="1"/>
</dbReference>
<organism evidence="7 8">
    <name type="scientific">Cryptococcus deuterogattii Ram5</name>
    <dbReference type="NCBI Taxonomy" id="1296110"/>
    <lineage>
        <taxon>Eukaryota</taxon>
        <taxon>Fungi</taxon>
        <taxon>Dikarya</taxon>
        <taxon>Basidiomycota</taxon>
        <taxon>Agaricomycotina</taxon>
        <taxon>Tremellomycetes</taxon>
        <taxon>Tremellales</taxon>
        <taxon>Cryptococcaceae</taxon>
        <taxon>Cryptococcus</taxon>
        <taxon>Cryptococcus gattii species complex</taxon>
    </lineage>
</organism>
<evidence type="ECO:0000313" key="8">
    <source>
        <dbReference type="Proteomes" id="UP000053392"/>
    </source>
</evidence>
<proteinExistence type="inferred from homology"/>
<dbReference type="AlphaFoldDB" id="A0A0D0TWI8"/>
<keyword evidence="2" id="KW-0285">Flavoprotein</keyword>
<evidence type="ECO:0008006" key="9">
    <source>
        <dbReference type="Google" id="ProtNLM"/>
    </source>
</evidence>
<dbReference type="HOGENOM" id="CLU_009665_9_2_1"/>
<evidence type="ECO:0000256" key="1">
    <source>
        <dbReference type="ARBA" id="ARBA00007801"/>
    </source>
</evidence>
<dbReference type="GO" id="GO:0016709">
    <property type="term" value="F:oxidoreductase activity, acting on paired donors, with incorporation or reduction of molecular oxygen, NAD(P)H as one donor, and incorporation of one atom of oxygen"/>
    <property type="evidence" value="ECO:0007669"/>
    <property type="project" value="UniProtKB-ARBA"/>
</dbReference>
<dbReference type="Gene3D" id="3.30.9.10">
    <property type="entry name" value="D-Amino Acid Oxidase, subunit A, domain 2"/>
    <property type="match status" value="1"/>
</dbReference>
<keyword evidence="4" id="KW-0560">Oxidoreductase</keyword>
<dbReference type="Gene3D" id="3.40.30.20">
    <property type="match status" value="1"/>
</dbReference>
<evidence type="ECO:0000259" key="5">
    <source>
        <dbReference type="Pfam" id="PF01494"/>
    </source>
</evidence>
<evidence type="ECO:0000256" key="4">
    <source>
        <dbReference type="ARBA" id="ARBA00023002"/>
    </source>
</evidence>
<dbReference type="InterPro" id="IPR038220">
    <property type="entry name" value="PHOX_C_sf"/>
</dbReference>
<dbReference type="InterPro" id="IPR050641">
    <property type="entry name" value="RIFMO-like"/>
</dbReference>
<evidence type="ECO:0000256" key="2">
    <source>
        <dbReference type="ARBA" id="ARBA00022630"/>
    </source>
</evidence>
<dbReference type="EMBL" id="KN847903">
    <property type="protein sequence ID" value="KIR40213.1"/>
    <property type="molecule type" value="Genomic_DNA"/>
</dbReference>
<dbReference type="PANTHER" id="PTHR43004:SF10">
    <property type="entry name" value="2-MONOOXYGENASE, PUTATIVE (AFU_ORTHOLOGUE AFUA_6G11480)-RELATED"/>
    <property type="match status" value="1"/>
</dbReference>
<keyword evidence="3" id="KW-0274">FAD</keyword>
<keyword evidence="8" id="KW-1185">Reference proteome</keyword>
<dbReference type="OrthoDB" id="1716816at2759"/>
<dbReference type="PANTHER" id="PTHR43004">
    <property type="entry name" value="TRK SYSTEM POTASSIUM UPTAKE PROTEIN"/>
    <property type="match status" value="1"/>
</dbReference>
<protein>
    <recommendedName>
        <fullName evidence="9">Phenol 2-monooxygenase</fullName>
    </recommendedName>
</protein>
<feature type="domain" description="Phenol hydroxylase-like C-terminal dimerisation" evidence="6">
    <location>
        <begin position="394"/>
        <end position="588"/>
    </location>
</feature>
<dbReference type="Pfam" id="PF01494">
    <property type="entry name" value="FAD_binding_3"/>
    <property type="match status" value="1"/>
</dbReference>
<gene>
    <name evidence="7" type="ORF">I313_03533</name>
</gene>
<dbReference type="Gene3D" id="3.50.50.60">
    <property type="entry name" value="FAD/NAD(P)-binding domain"/>
    <property type="match status" value="1"/>
</dbReference>
<dbReference type="GO" id="GO:0071949">
    <property type="term" value="F:FAD binding"/>
    <property type="evidence" value="ECO:0007669"/>
    <property type="project" value="InterPro"/>
</dbReference>
<dbReference type="InterPro" id="IPR012941">
    <property type="entry name" value="Phe_hydrox_C_dim_dom"/>
</dbReference>
<dbReference type="CDD" id="cd02979">
    <property type="entry name" value="PHOX_C"/>
    <property type="match status" value="1"/>
</dbReference>
<dbReference type="InterPro" id="IPR002938">
    <property type="entry name" value="FAD-bd"/>
</dbReference>
<reference evidence="7 8" key="1">
    <citation type="submission" date="2015-01" db="EMBL/GenBank/DDBJ databases">
        <title>The Genome Sequence of Cryptococcus gattii Ram5.</title>
        <authorList>
            <consortium name="The Broad Institute Genomics Platform"/>
            <person name="Cuomo C."/>
            <person name="Litvintseva A."/>
            <person name="Chen Y."/>
            <person name="Heitman J."/>
            <person name="Sun S."/>
            <person name="Springer D."/>
            <person name="Dromer F."/>
            <person name="Young S."/>
            <person name="Zeng Q."/>
            <person name="Gargeya S."/>
            <person name="Abouelleil A."/>
            <person name="Alvarado L."/>
            <person name="Chapman S.B."/>
            <person name="Gainer-Dewar J."/>
            <person name="Goldberg J."/>
            <person name="Griggs A."/>
            <person name="Gujja S."/>
            <person name="Hansen M."/>
            <person name="Howarth C."/>
            <person name="Imamovic A."/>
            <person name="Larimer J."/>
            <person name="Murphy C."/>
            <person name="Naylor J."/>
            <person name="Pearson M."/>
            <person name="Priest M."/>
            <person name="Roberts A."/>
            <person name="Saif S."/>
            <person name="Shea T."/>
            <person name="Sykes S."/>
            <person name="Wortman J."/>
            <person name="Nusbaum C."/>
            <person name="Birren B."/>
        </authorList>
    </citation>
    <scope>NUCLEOTIDE SEQUENCE [LARGE SCALE GENOMIC DNA]</scope>
    <source>
        <strain evidence="7 8">Ram5</strain>
    </source>
</reference>
<evidence type="ECO:0000256" key="3">
    <source>
        <dbReference type="ARBA" id="ARBA00022827"/>
    </source>
</evidence>
<dbReference type="InterPro" id="IPR036188">
    <property type="entry name" value="FAD/NAD-bd_sf"/>
</dbReference>